<dbReference type="EMBL" id="PVTF01000012">
    <property type="protein sequence ID" value="PRY36385.1"/>
    <property type="molecule type" value="Genomic_DNA"/>
</dbReference>
<sequence>MPSFRGIDDPLEGALLVQCTPGQAARAVELAGGLVVSGAGAVAEVERLRQGGVDVPLLCDAQRYTGRRRAFAGAEFSTQWLAVQRRLGGPVLTDSGYVGKRDIRGLRSILRRALRLGDDVVAVLPLHSDWLKDPQDRDALLREVSFARVPVAVALEHSADPLGVQQVLRGLLLLLATGVPVVLLRSDVSAIGALCHGAHAAAVGTTTSLRHIYPMPKPDAGGGGRRAGVAVFVPHCLSYLGVDKVAGAVQRTPDMSHLWVCECTACAGRTMDHFATIRDEATRTDVAFRHSVELLHQLRDELLAPHLDEADRELAWHERCKAAAWHHTEIGAQLFDWRPPNFLTAWRKVWRPAPAHRP</sequence>
<evidence type="ECO:0000313" key="2">
    <source>
        <dbReference type="Proteomes" id="UP000239494"/>
    </source>
</evidence>
<name>A0A2T0SSJ3_9PSEU</name>
<keyword evidence="2" id="KW-1185">Reference proteome</keyword>
<comment type="caution">
    <text evidence="1">The sequence shown here is derived from an EMBL/GenBank/DDBJ whole genome shotgun (WGS) entry which is preliminary data.</text>
</comment>
<dbReference type="Proteomes" id="UP000239494">
    <property type="component" value="Unassembled WGS sequence"/>
</dbReference>
<dbReference type="RefSeq" id="WP_106192963.1">
    <property type="nucleotide sequence ID" value="NZ_PVTF01000012.1"/>
</dbReference>
<accession>A0A2T0SSJ3</accession>
<dbReference type="OrthoDB" id="5096160at2"/>
<gene>
    <name evidence="1" type="ORF">CLV43_112315</name>
</gene>
<dbReference type="AlphaFoldDB" id="A0A2T0SSJ3"/>
<organism evidence="1 2">
    <name type="scientific">Umezawaea tangerina</name>
    <dbReference type="NCBI Taxonomy" id="84725"/>
    <lineage>
        <taxon>Bacteria</taxon>
        <taxon>Bacillati</taxon>
        <taxon>Actinomycetota</taxon>
        <taxon>Actinomycetes</taxon>
        <taxon>Pseudonocardiales</taxon>
        <taxon>Pseudonocardiaceae</taxon>
        <taxon>Umezawaea</taxon>
    </lineage>
</organism>
<reference evidence="1 2" key="1">
    <citation type="submission" date="2018-03" db="EMBL/GenBank/DDBJ databases">
        <title>Genomic Encyclopedia of Archaeal and Bacterial Type Strains, Phase II (KMG-II): from individual species to whole genera.</title>
        <authorList>
            <person name="Goeker M."/>
        </authorList>
    </citation>
    <scope>NUCLEOTIDE SEQUENCE [LARGE SCALE GENOMIC DNA]</scope>
    <source>
        <strain evidence="1 2">DSM 44720</strain>
    </source>
</reference>
<proteinExistence type="predicted"/>
<protein>
    <recommendedName>
        <fullName evidence="3">tRNA-guanine family transglycosylase</fullName>
    </recommendedName>
</protein>
<evidence type="ECO:0000313" key="1">
    <source>
        <dbReference type="EMBL" id="PRY36385.1"/>
    </source>
</evidence>
<evidence type="ECO:0008006" key="3">
    <source>
        <dbReference type="Google" id="ProtNLM"/>
    </source>
</evidence>